<gene>
    <name evidence="4" type="ORF">GCM10010832_26370</name>
</gene>
<reference evidence="5" key="1">
    <citation type="journal article" date="2019" name="Int. J. Syst. Evol. Microbiol.">
        <title>The Global Catalogue of Microorganisms (GCM) 10K type strain sequencing project: providing services to taxonomists for standard genome sequencing and annotation.</title>
        <authorList>
            <consortium name="The Broad Institute Genomics Platform"/>
            <consortium name="The Broad Institute Genome Sequencing Center for Infectious Disease"/>
            <person name="Wu L."/>
            <person name="Ma J."/>
        </authorList>
    </citation>
    <scope>NUCLEOTIDE SEQUENCE [LARGE SCALE GENOMIC DNA]</scope>
    <source>
        <strain evidence="5">CGMCC 1.12931</strain>
    </source>
</reference>
<dbReference type="Gene3D" id="2.160.20.10">
    <property type="entry name" value="Single-stranded right-handed beta-helix, Pectin lyase-like"/>
    <property type="match status" value="1"/>
</dbReference>
<proteinExistence type="predicted"/>
<dbReference type="EMBL" id="BMGM01000016">
    <property type="protein sequence ID" value="GGE45151.1"/>
    <property type="molecule type" value="Genomic_DNA"/>
</dbReference>
<dbReference type="NCBIfam" id="TIGR04183">
    <property type="entry name" value="Por_Secre_tail"/>
    <property type="match status" value="1"/>
</dbReference>
<dbReference type="Pfam" id="PF18962">
    <property type="entry name" value="Por_Secre_tail"/>
    <property type="match status" value="1"/>
</dbReference>
<dbReference type="NCBIfam" id="NF041518">
    <property type="entry name" value="choice_anch_Q"/>
    <property type="match status" value="1"/>
</dbReference>
<evidence type="ECO:0008006" key="6">
    <source>
        <dbReference type="Google" id="ProtNLM"/>
    </source>
</evidence>
<evidence type="ECO:0000259" key="3">
    <source>
        <dbReference type="Pfam" id="PF18962"/>
    </source>
</evidence>
<evidence type="ECO:0000259" key="2">
    <source>
        <dbReference type="Pfam" id="PF07581"/>
    </source>
</evidence>
<dbReference type="InterPro" id="IPR026444">
    <property type="entry name" value="Secre_tail"/>
</dbReference>
<dbReference type="RefSeq" id="WP_188459623.1">
    <property type="nucleotide sequence ID" value="NZ_BMGM01000016.1"/>
</dbReference>
<feature type="domain" description="Secretion system C-terminal sorting" evidence="3">
    <location>
        <begin position="1475"/>
        <end position="1546"/>
    </location>
</feature>
<evidence type="ECO:0000256" key="1">
    <source>
        <dbReference type="ARBA" id="ARBA00022729"/>
    </source>
</evidence>
<dbReference type="Proteomes" id="UP000599179">
    <property type="component" value="Unassembled WGS sequence"/>
</dbReference>
<keyword evidence="5" id="KW-1185">Reference proteome</keyword>
<dbReference type="InterPro" id="IPR012334">
    <property type="entry name" value="Pectin_lyas_fold"/>
</dbReference>
<sequence>MNKITISNFGFFYVLLFFCFSLGNAQNIVVSGAGTSAANGTYIQDGTYNSKPKYVKDGDSSWELKYDCFMFACDGWGIIQYGNSEYYYSNEDVATPDLVSSWNVGYGSFPAPSVETVTMSIEYSTNAFIESDVLNNGSIRNSISITYNAPNGDSFTGAIGENFVLTGKVTVNNVPFGLTASVIKQSDEEVLFSLTGAANAHTNSNDTSNLFIDFDNSAFSFGNSFEITDSYKYIDVNFIEKITVGSSGADYTSINAAIAAADEYDIIDIAAETFTLTNTIDVNKSLSIRGQGADQTIIQGNTGVTTSGIGMRLLEADFIDEIKLEDLSFRYAFITTGDAGTVNFQYIKNVEINRCEFKGNRAINTAAKGCGIYNFDVKNFLVQNSLFTDNVVPNAENDAGGSAIFNENTKKVTIKNSTFYNNQLLHSNGTPSGGTVLFGFYSSSELNDNPEAHIINCTFTNNEGYRGGAISINWFDYNIMITNSILYGNTANDEGNNLYNAYNYSTTISAINSIVDDSESVNGTSTNLSSSNPLLNALADNGGPTHTISLQTGSPAINAGVENSDVPDTDQRGYNKNGIRDIGAYEYNGSPYAGGDGTSGNPYQIANLDHLERLSNSNEDWDKHFIQTANIDASATSTWNAGEGFSPIGNNTTKFSGTYNGQNNTIDGLFIDRSAEIYQGLFGYKTDGELKNIVLTNVEITGSAWTGGLVGRYGDGSTTAGLIESCSVTGGTVTATFNGQVRTGGLAGLVNGGVNVSNSNANVVVAGEERLGGLIGEITVENTLIGTKGIVADCYALGNVDGTARQSAGLIGYMNINTILRGSYATGDVTGTDVSTGGLVGYSNTGTEIYNCYATGNVTGGAHVGGLIGYNRADVTNCYSTGSASGTSSVGAFMGTLNAGTVTGCFWDTETSGQTSSASGTGKTTAEMKQASTFLGASWSLAHTGHWSSAFWIVWGINQNDNNGYPFLRSQGFTPDYIFVGSSSSSQGVGSNWSEALVPNPTQTIRIPSKTVSNNHNLELDEDFEMASIVIENSNANLVVTPTHSLKVNNSIMNDGKITFKSDATGDSYFDEFSGSMSGSGDIVVEKYYPQKRAFRMVTSTVNSTASIYDNWQNAGLNEAGIGTHITGSTTGANGFDQTLTGAASMFEFITGTGWQAVANTNNTNLVAGKPYRLLVRGDRSIDLNSNESASATTLVTTGSLLTGNQNLSFPSAVAGSTTFAFIANPYQSRIDISEVLSANASAYNNQLWVWDPMINTRGAFVTIDELSSGNGDTTPSSDATKFIEPGQAFFIQLIGTNSNISFTESVKDITTSLNKPAPLSNNQMSLLFELQNEESQIIDAIRLRFAADGITEVDALDIAKMGNIDENLASVNQNSLFSIQRRNFPENEEVIPLFNNNWRNQDYSFVANLSNFGTTEVYLVDAYLGTETLLADGETYHFSVDTNVTESLDSQRFSLKFDAETMSMEDVDKKLFSLYPNPAVDVVQLQSNLALTGKASVAVYNMLGQQMQVKAEAMSNTNLRLSLGHLESGVYIVQLTDQEGNNYTQELIKK</sequence>
<protein>
    <recommendedName>
        <fullName evidence="6">Por secretion system C-terminal sorting domain-containing protein</fullName>
    </recommendedName>
</protein>
<dbReference type="SMART" id="SM00710">
    <property type="entry name" value="PbH1"/>
    <property type="match status" value="6"/>
</dbReference>
<evidence type="ECO:0000313" key="4">
    <source>
        <dbReference type="EMBL" id="GGE45151.1"/>
    </source>
</evidence>
<dbReference type="InterPro" id="IPR006626">
    <property type="entry name" value="PbH1"/>
</dbReference>
<accession>A0ABQ1SPS9</accession>
<dbReference type="Gene3D" id="2.160.20.110">
    <property type="match status" value="1"/>
</dbReference>
<dbReference type="InterPro" id="IPR059226">
    <property type="entry name" value="Choice_anch_Q_dom"/>
</dbReference>
<feature type="domain" description="GLUG" evidence="2">
    <location>
        <begin position="860"/>
        <end position="883"/>
    </location>
</feature>
<comment type="caution">
    <text evidence="4">The sequence shown here is derived from an EMBL/GenBank/DDBJ whole genome shotgun (WGS) entry which is preliminary data.</text>
</comment>
<name>A0ABQ1SPS9_9FLAO</name>
<dbReference type="InterPro" id="IPR011493">
    <property type="entry name" value="GLUG"/>
</dbReference>
<organism evidence="4 5">
    <name type="scientific">Psychroflexus planctonicus</name>
    <dbReference type="NCBI Taxonomy" id="1526575"/>
    <lineage>
        <taxon>Bacteria</taxon>
        <taxon>Pseudomonadati</taxon>
        <taxon>Bacteroidota</taxon>
        <taxon>Flavobacteriia</taxon>
        <taxon>Flavobacteriales</taxon>
        <taxon>Flavobacteriaceae</taxon>
        <taxon>Psychroflexus</taxon>
    </lineage>
</organism>
<feature type="domain" description="GLUG" evidence="2">
    <location>
        <begin position="835"/>
        <end position="859"/>
    </location>
</feature>
<evidence type="ECO:0000313" key="5">
    <source>
        <dbReference type="Proteomes" id="UP000599179"/>
    </source>
</evidence>
<dbReference type="InterPro" id="IPR011050">
    <property type="entry name" value="Pectin_lyase_fold/virulence"/>
</dbReference>
<dbReference type="Pfam" id="PF07581">
    <property type="entry name" value="Glug"/>
    <property type="match status" value="2"/>
</dbReference>
<dbReference type="SUPFAM" id="SSF51126">
    <property type="entry name" value="Pectin lyase-like"/>
    <property type="match status" value="1"/>
</dbReference>
<keyword evidence="1" id="KW-0732">Signal</keyword>